<evidence type="ECO:0000313" key="14">
    <source>
        <dbReference type="EMBL" id="CAL5139639.1"/>
    </source>
</evidence>
<dbReference type="Proteomes" id="UP001497525">
    <property type="component" value="Unassembled WGS sequence"/>
</dbReference>
<evidence type="ECO:0000256" key="12">
    <source>
        <dbReference type="SAM" id="MobiDB-lite"/>
    </source>
</evidence>
<accession>A0AAV2TTP1</accession>
<feature type="transmembrane region" description="Helical" evidence="13">
    <location>
        <begin position="452"/>
        <end position="472"/>
    </location>
</feature>
<dbReference type="GO" id="GO:0005789">
    <property type="term" value="C:endoplasmic reticulum membrane"/>
    <property type="evidence" value="ECO:0007669"/>
    <property type="project" value="UniProtKB-SubCell"/>
</dbReference>
<feature type="region of interest" description="Disordered" evidence="12">
    <location>
        <begin position="215"/>
        <end position="261"/>
    </location>
</feature>
<evidence type="ECO:0000256" key="2">
    <source>
        <dbReference type="ARBA" id="ARBA00005189"/>
    </source>
</evidence>
<dbReference type="PANTHER" id="PTHR10408:SF7">
    <property type="entry name" value="DIACYLGLYCEROL O-ACYLTRANSFERASE 1"/>
    <property type="match status" value="1"/>
</dbReference>
<evidence type="ECO:0000256" key="7">
    <source>
        <dbReference type="ARBA" id="ARBA00022989"/>
    </source>
</evidence>
<dbReference type="InterPro" id="IPR004299">
    <property type="entry name" value="MBOAT_fam"/>
</dbReference>
<proteinExistence type="inferred from homology"/>
<evidence type="ECO:0000256" key="11">
    <source>
        <dbReference type="PIRSR" id="PIRSR000439-1"/>
    </source>
</evidence>
<dbReference type="AlphaFoldDB" id="A0AAV2TTP1"/>
<evidence type="ECO:0000256" key="8">
    <source>
        <dbReference type="ARBA" id="ARBA00023136"/>
    </source>
</evidence>
<evidence type="ECO:0000256" key="6">
    <source>
        <dbReference type="ARBA" id="ARBA00022824"/>
    </source>
</evidence>
<feature type="transmembrane region" description="Helical" evidence="13">
    <location>
        <begin position="382"/>
        <end position="402"/>
    </location>
</feature>
<organism evidence="14 15">
    <name type="scientific">Calicophoron daubneyi</name>
    <name type="common">Rumen fluke</name>
    <name type="synonym">Paramphistomum daubneyi</name>
    <dbReference type="NCBI Taxonomy" id="300641"/>
    <lineage>
        <taxon>Eukaryota</taxon>
        <taxon>Metazoa</taxon>
        <taxon>Spiralia</taxon>
        <taxon>Lophotrochozoa</taxon>
        <taxon>Platyhelminthes</taxon>
        <taxon>Trematoda</taxon>
        <taxon>Digenea</taxon>
        <taxon>Plagiorchiida</taxon>
        <taxon>Pronocephalata</taxon>
        <taxon>Paramphistomoidea</taxon>
        <taxon>Paramphistomidae</taxon>
        <taxon>Calicophoron</taxon>
    </lineage>
</organism>
<dbReference type="Pfam" id="PF03062">
    <property type="entry name" value="MBOAT"/>
    <property type="match status" value="1"/>
</dbReference>
<evidence type="ECO:0000256" key="4">
    <source>
        <dbReference type="ARBA" id="ARBA00022679"/>
    </source>
</evidence>
<gene>
    <name evidence="14" type="ORF">CDAUBV1_LOCUS14755</name>
</gene>
<keyword evidence="7 13" id="KW-1133">Transmembrane helix</keyword>
<feature type="transmembrane region" description="Helical" evidence="13">
    <location>
        <begin position="54"/>
        <end position="72"/>
    </location>
</feature>
<feature type="transmembrane region" description="Helical" evidence="13">
    <location>
        <begin position="332"/>
        <end position="351"/>
    </location>
</feature>
<evidence type="ECO:0000256" key="13">
    <source>
        <dbReference type="SAM" id="Phobius"/>
    </source>
</evidence>
<comment type="caution">
    <text evidence="14">The sequence shown here is derived from an EMBL/GenBank/DDBJ whole genome shotgun (WGS) entry which is preliminary data.</text>
</comment>
<feature type="transmembrane region" description="Helical" evidence="13">
    <location>
        <begin position="129"/>
        <end position="148"/>
    </location>
</feature>
<dbReference type="PANTHER" id="PTHR10408">
    <property type="entry name" value="STEROL O-ACYLTRANSFERASE"/>
    <property type="match status" value="1"/>
</dbReference>
<evidence type="ECO:0000313" key="15">
    <source>
        <dbReference type="Proteomes" id="UP001497525"/>
    </source>
</evidence>
<evidence type="ECO:0000256" key="3">
    <source>
        <dbReference type="ARBA" id="ARBA00009010"/>
    </source>
</evidence>
<keyword evidence="9 10" id="KW-0012">Acyltransferase</keyword>
<evidence type="ECO:0000256" key="5">
    <source>
        <dbReference type="ARBA" id="ARBA00022692"/>
    </source>
</evidence>
<dbReference type="GO" id="GO:0019432">
    <property type="term" value="P:triglyceride biosynthetic process"/>
    <property type="evidence" value="ECO:0007669"/>
    <property type="project" value="TreeGrafter"/>
</dbReference>
<comment type="subcellular location">
    <subcellularLocation>
        <location evidence="1 10">Endoplasmic reticulum membrane</location>
        <topology evidence="1 10">Multi-pass membrane protein</topology>
    </subcellularLocation>
</comment>
<evidence type="ECO:0000256" key="10">
    <source>
        <dbReference type="PIRNR" id="PIRNR000439"/>
    </source>
</evidence>
<feature type="transmembrane region" description="Helical" evidence="13">
    <location>
        <begin position="507"/>
        <end position="525"/>
    </location>
</feature>
<keyword evidence="5 13" id="KW-0812">Transmembrane</keyword>
<feature type="transmembrane region" description="Helical" evidence="13">
    <location>
        <begin position="154"/>
        <end position="176"/>
    </location>
</feature>
<keyword evidence="4 10" id="KW-0808">Transferase</keyword>
<dbReference type="GO" id="GO:0004144">
    <property type="term" value="F:diacylglycerol O-acyltransferase activity"/>
    <property type="evidence" value="ECO:0007669"/>
    <property type="project" value="TreeGrafter"/>
</dbReference>
<evidence type="ECO:0000256" key="1">
    <source>
        <dbReference type="ARBA" id="ARBA00004477"/>
    </source>
</evidence>
<dbReference type="InterPro" id="IPR014371">
    <property type="entry name" value="Oat_ACAT_DAG_ARE"/>
</dbReference>
<keyword evidence="8 10" id="KW-0472">Membrane</keyword>
<feature type="transmembrane region" description="Helical" evidence="13">
    <location>
        <begin position="478"/>
        <end position="500"/>
    </location>
</feature>
<protein>
    <recommendedName>
        <fullName evidence="10">O-acyltransferase</fullName>
    </recommendedName>
</protein>
<dbReference type="EMBL" id="CAXLJL010000623">
    <property type="protein sequence ID" value="CAL5139639.1"/>
    <property type="molecule type" value="Genomic_DNA"/>
</dbReference>
<feature type="transmembrane region" description="Helical" evidence="13">
    <location>
        <begin position="92"/>
        <end position="117"/>
    </location>
</feature>
<name>A0AAV2TTP1_CALDB</name>
<keyword evidence="6 10" id="KW-0256">Endoplasmic reticulum</keyword>
<reference evidence="14" key="1">
    <citation type="submission" date="2024-06" db="EMBL/GenBank/DDBJ databases">
        <authorList>
            <person name="Liu X."/>
            <person name="Lenzi L."/>
            <person name="Haldenby T S."/>
            <person name="Uol C."/>
        </authorList>
    </citation>
    <scope>NUCLEOTIDE SEQUENCE</scope>
</reference>
<evidence type="ECO:0000256" key="9">
    <source>
        <dbReference type="ARBA" id="ARBA00023315"/>
    </source>
</evidence>
<dbReference type="PIRSF" id="PIRSF000439">
    <property type="entry name" value="Oat_ACAT_DAG_ARE"/>
    <property type="match status" value="1"/>
</dbReference>
<comment type="pathway">
    <text evidence="2">Lipid metabolism.</text>
</comment>
<comment type="similarity">
    <text evidence="3 10">Belongs to the membrane-bound acyltransferase family. Sterol o-acyltransferase subfamily.</text>
</comment>
<feature type="active site" evidence="11">
    <location>
        <position position="465"/>
    </location>
</feature>
<sequence length="531" mass="61668">MGFSRCFEPKSLVKYEKRKELTFRTSPDRPVHHPGEAAFAHFEGIMNSPGIVNVEYFLILLTAVQWLWNPLIHLCYSPNPVSMLFTLVLNRSVFGCGLLLSVGNIFVCFALAIEIAFYRRYFGPRFRAALVVFNLLLYLATPAIIVVWCNINPAIGIHALVLYSAVMLKLWSYAAVNYWCYKAKNNPANISGAQKKGEIPEKSVGVASYRVKKLSTVPESPPSELLSQNEVPEDTEKPNSELKRREVNKRDSLLQPTKSHTSEPAFNVYKLDSQELVLSSEEEEMDEPKYIEYPANLTLRNLYYFIFTPTLCYELNFPRTQRIDFSFARRRLIETFFAIHLIFCISEHWIWPAAREQITVASKSTFLYEVICAWRLSYASHIVWLILCFFFFHSAMSALAEVTRFGDRLFYRDWWNATSISVFWRKWNMPVHRFCIRHLYIPLLRRGYSKTLATYIVFFFSGVMHEYCLSFGVHSLHIYIFLYMFLQAPLGQITSALSLNSGGRGNLTVWIMLMPITCLMLLYTLRDFLIY</sequence>
<feature type="compositionally biased region" description="Basic and acidic residues" evidence="12">
    <location>
        <begin position="234"/>
        <end position="252"/>
    </location>
</feature>